<feature type="binding site" evidence="6">
    <location>
        <position position="56"/>
    </location>
    <ligand>
        <name>substrate</name>
    </ligand>
</feature>
<dbReference type="GO" id="GO:0030272">
    <property type="term" value="F:5-formyltetrahydrofolate cyclo-ligase activity"/>
    <property type="evidence" value="ECO:0007669"/>
    <property type="project" value="UniProtKB-EC"/>
</dbReference>
<dbReference type="GO" id="GO:0005524">
    <property type="term" value="F:ATP binding"/>
    <property type="evidence" value="ECO:0007669"/>
    <property type="project" value="UniProtKB-KW"/>
</dbReference>
<dbReference type="PIRSF" id="PIRSF006806">
    <property type="entry name" value="FTHF_cligase"/>
    <property type="match status" value="1"/>
</dbReference>
<gene>
    <name evidence="8" type="primary">FAU1_1</name>
    <name evidence="8" type="ORF">GRS66_001525</name>
</gene>
<comment type="similarity">
    <text evidence="1 7">Belongs to the 5-formyltetrahydrofolate cyclo-ligase family.</text>
</comment>
<evidence type="ECO:0000313" key="8">
    <source>
        <dbReference type="EMBL" id="QID79273.1"/>
    </source>
</evidence>
<dbReference type="PANTHER" id="PTHR23407">
    <property type="entry name" value="ATPASE INHIBITOR/5-FORMYLTETRAHYDROFOLATE CYCLO-LIGASE"/>
    <property type="match status" value="1"/>
</dbReference>
<name>A0A6C1DRR5_SACPS</name>
<dbReference type="GO" id="GO:0005739">
    <property type="term" value="C:mitochondrion"/>
    <property type="evidence" value="ECO:0007669"/>
    <property type="project" value="TreeGrafter"/>
</dbReference>
<dbReference type="InterPro" id="IPR037171">
    <property type="entry name" value="NagB/RpiA_transferase-like"/>
</dbReference>
<feature type="binding site" evidence="6">
    <location>
        <begin position="4"/>
        <end position="8"/>
    </location>
    <ligand>
        <name>ATP</name>
        <dbReference type="ChEBI" id="CHEBI:30616"/>
    </ligand>
</feature>
<accession>A0A6C1DRR5</accession>
<reference evidence="8 9" key="1">
    <citation type="journal article" date="2019" name="BMC Genomics">
        <title>Chromosome level assembly and comparative genome analysis confirm lager-brewing yeasts originated from a single hybridization.</title>
        <authorList>
            <person name="Salazar A.N."/>
            <person name="Gorter de Vries A.R."/>
            <person name="van den Broek M."/>
            <person name="Brouwers N."/>
            <person name="de la Torre Cortes P."/>
            <person name="Kuijpers N.G.A."/>
            <person name="Daran J.G."/>
            <person name="Abeel T."/>
        </authorList>
    </citation>
    <scope>NUCLEOTIDE SEQUENCE [LARGE SCALE GENOMIC DNA]</scope>
    <source>
        <strain evidence="8 9">CBS 1483</strain>
    </source>
</reference>
<evidence type="ECO:0000256" key="1">
    <source>
        <dbReference type="ARBA" id="ARBA00010638"/>
    </source>
</evidence>
<organism evidence="8 9">
    <name type="scientific">Saccharomyces pastorianus</name>
    <name type="common">Lager yeast</name>
    <name type="synonym">Saccharomyces cerevisiae x Saccharomyces eubayanus</name>
    <dbReference type="NCBI Taxonomy" id="27292"/>
    <lineage>
        <taxon>Eukaryota</taxon>
        <taxon>Fungi</taxon>
        <taxon>Dikarya</taxon>
        <taxon>Ascomycota</taxon>
        <taxon>Saccharomycotina</taxon>
        <taxon>Saccharomycetes</taxon>
        <taxon>Saccharomycetales</taxon>
        <taxon>Saccharomycetaceae</taxon>
        <taxon>Saccharomyces</taxon>
    </lineage>
</organism>
<evidence type="ECO:0000313" key="9">
    <source>
        <dbReference type="Proteomes" id="UP000501346"/>
    </source>
</evidence>
<sequence>MATKQLLRRQIKRVINALDYDIIAAESHTISQAVRSLIASTNSRRVACYMSMDKGEVTTGEIIKNLFQDGQEVFLPRCTHTSESKHFKLREDHHPHLIFHRMSSLKMVRDLKPQGPYQLKEPEPHIEESDILDVVLVPGVAFDIKTGARMGHGAGYYDDFFQRYKILHEGQKPLLVGLCLMEQVASPIPLEKHDYSMDCIVCGDGSIHWFQ</sequence>
<dbReference type="SUPFAM" id="SSF100950">
    <property type="entry name" value="NagB/RpiA/CoA transferase-like"/>
    <property type="match status" value="1"/>
</dbReference>
<dbReference type="OrthoDB" id="2015992at2759"/>
<dbReference type="AlphaFoldDB" id="A0A6C1DRR5"/>
<comment type="catalytic activity">
    <reaction evidence="4 7">
        <text>(6S)-5-formyl-5,6,7,8-tetrahydrofolate + ATP = (6R)-5,10-methenyltetrahydrofolate + ADP + phosphate</text>
        <dbReference type="Rhea" id="RHEA:10488"/>
        <dbReference type="ChEBI" id="CHEBI:30616"/>
        <dbReference type="ChEBI" id="CHEBI:43474"/>
        <dbReference type="ChEBI" id="CHEBI:57455"/>
        <dbReference type="ChEBI" id="CHEBI:57457"/>
        <dbReference type="ChEBI" id="CHEBI:456216"/>
        <dbReference type="EC" id="6.3.3.2"/>
    </reaction>
</comment>
<evidence type="ECO:0000256" key="5">
    <source>
        <dbReference type="ARBA" id="ARBA00038966"/>
    </source>
</evidence>
<dbReference type="Pfam" id="PF01812">
    <property type="entry name" value="5-FTHF_cyc-lig"/>
    <property type="match status" value="1"/>
</dbReference>
<comment type="cofactor">
    <cofactor evidence="7">
        <name>Mg(2+)</name>
        <dbReference type="ChEBI" id="CHEBI:18420"/>
    </cofactor>
</comment>
<dbReference type="EC" id="6.3.3.2" evidence="5 7"/>
<feature type="binding site" evidence="6">
    <location>
        <begin position="149"/>
        <end position="157"/>
    </location>
    <ligand>
        <name>ATP</name>
        <dbReference type="ChEBI" id="CHEBI:30616"/>
    </ligand>
</feature>
<dbReference type="NCBIfam" id="TIGR02727">
    <property type="entry name" value="MTHFS_bact"/>
    <property type="match status" value="1"/>
</dbReference>
<dbReference type="FunFam" id="3.40.50.10420:FF:000012">
    <property type="entry name" value="5-formyltetrahydrofolate cyclo-ligase"/>
    <property type="match status" value="1"/>
</dbReference>
<evidence type="ECO:0000256" key="7">
    <source>
        <dbReference type="RuleBase" id="RU361279"/>
    </source>
</evidence>
<keyword evidence="9" id="KW-1185">Reference proteome</keyword>
<keyword evidence="2 6" id="KW-0547">Nucleotide-binding</keyword>
<evidence type="ECO:0000256" key="2">
    <source>
        <dbReference type="ARBA" id="ARBA00022741"/>
    </source>
</evidence>
<dbReference type="InterPro" id="IPR002698">
    <property type="entry name" value="FTHF_cligase"/>
</dbReference>
<keyword evidence="7" id="KW-0460">Magnesium</keyword>
<feature type="binding site" evidence="6">
    <location>
        <position position="50"/>
    </location>
    <ligand>
        <name>substrate</name>
    </ligand>
</feature>
<evidence type="ECO:0000256" key="4">
    <source>
        <dbReference type="ARBA" id="ARBA00036539"/>
    </source>
</evidence>
<dbReference type="Gene3D" id="3.40.50.10420">
    <property type="entry name" value="NagB/RpiA/CoA transferase-like"/>
    <property type="match status" value="1"/>
</dbReference>
<proteinExistence type="inferred from homology"/>
<dbReference type="Proteomes" id="UP000501346">
    <property type="component" value="Chromosome ScV"/>
</dbReference>
<evidence type="ECO:0000256" key="3">
    <source>
        <dbReference type="ARBA" id="ARBA00022840"/>
    </source>
</evidence>
<keyword evidence="3 6" id="KW-0067">ATP-binding</keyword>
<dbReference type="GO" id="GO:0009396">
    <property type="term" value="P:folic acid-containing compound biosynthetic process"/>
    <property type="evidence" value="ECO:0007669"/>
    <property type="project" value="TreeGrafter"/>
</dbReference>
<dbReference type="InterPro" id="IPR024185">
    <property type="entry name" value="FTHF_cligase-like_sf"/>
</dbReference>
<dbReference type="GO" id="GO:0035999">
    <property type="term" value="P:tetrahydrofolate interconversion"/>
    <property type="evidence" value="ECO:0007669"/>
    <property type="project" value="TreeGrafter"/>
</dbReference>
<dbReference type="PANTHER" id="PTHR23407:SF1">
    <property type="entry name" value="5-FORMYLTETRAHYDROFOLATE CYCLO-LIGASE"/>
    <property type="match status" value="1"/>
</dbReference>
<dbReference type="GO" id="GO:0046872">
    <property type="term" value="F:metal ion binding"/>
    <property type="evidence" value="ECO:0007669"/>
    <property type="project" value="UniProtKB-KW"/>
</dbReference>
<evidence type="ECO:0000256" key="6">
    <source>
        <dbReference type="PIRSR" id="PIRSR006806-1"/>
    </source>
</evidence>
<dbReference type="EMBL" id="CP048986">
    <property type="protein sequence ID" value="QID79273.1"/>
    <property type="molecule type" value="Genomic_DNA"/>
</dbReference>
<keyword evidence="7" id="KW-0479">Metal-binding</keyword>
<protein>
    <recommendedName>
        <fullName evidence="5 7">5-formyltetrahydrofolate cyclo-ligase</fullName>
        <ecNumber evidence="5 7">6.3.3.2</ecNumber>
    </recommendedName>
</protein>